<organism evidence="2 3">
    <name type="scientific">Apilactobacillus ozensis DSM 23829 = JCM 17196</name>
    <dbReference type="NCBI Taxonomy" id="1423781"/>
    <lineage>
        <taxon>Bacteria</taxon>
        <taxon>Bacillati</taxon>
        <taxon>Bacillota</taxon>
        <taxon>Bacilli</taxon>
        <taxon>Lactobacillales</taxon>
        <taxon>Lactobacillaceae</taxon>
        <taxon>Apilactobacillus</taxon>
    </lineage>
</organism>
<dbReference type="Proteomes" id="UP000052012">
    <property type="component" value="Unassembled WGS sequence"/>
</dbReference>
<name>A0A0R2B475_9LACO</name>
<comment type="caution">
    <text evidence="2">The sequence shown here is derived from an EMBL/GenBank/DDBJ whole genome shotgun (WGS) entry which is preliminary data.</text>
</comment>
<dbReference type="SUPFAM" id="SSF53474">
    <property type="entry name" value="alpha/beta-Hydrolases"/>
    <property type="match status" value="1"/>
</dbReference>
<dbReference type="InterPro" id="IPR029058">
    <property type="entry name" value="AB_hydrolase_fold"/>
</dbReference>
<dbReference type="RefSeq" id="WP_056965520.1">
    <property type="nucleotide sequence ID" value="NZ_AYYQ01000001.1"/>
</dbReference>
<dbReference type="STRING" id="1423781.FD06_GL000049"/>
<sequence length="291" mass="32601">MSKTARTNLILCILTVIVGIFAIFFAFRSDKMIKNGIKNGIGTPTIYVHGLNGSLKSTNHLVTVASRDGGTKALIVHIAKNGDLSYEGHLDKHMKNPLIQIDFKNNDAPVAKQVEWLHNVLINLKQKYHYDNYNAVAHSAGCVSVLQTTALYGYDSDMPQLQKFISIAGPYNGVIGINDRPHSNVIINDYGKPQYENLSNKWYPAYSELLKECNDFPKGVQVLNIYGNYSKMPNSDGYVSIPSARSLQYLVHNKAQSYREIQINGNNAQHSRLHSNPVVDRLTSRFLFDNN</sequence>
<dbReference type="OrthoDB" id="503948at2"/>
<evidence type="ECO:0000313" key="3">
    <source>
        <dbReference type="Proteomes" id="UP000052012"/>
    </source>
</evidence>
<dbReference type="Pfam" id="PF06028">
    <property type="entry name" value="DUF915"/>
    <property type="match status" value="1"/>
</dbReference>
<dbReference type="Gene3D" id="3.40.50.1820">
    <property type="entry name" value="alpha/beta hydrolase"/>
    <property type="match status" value="1"/>
</dbReference>
<evidence type="ECO:0000313" key="2">
    <source>
        <dbReference type="EMBL" id="KRM69884.1"/>
    </source>
</evidence>
<dbReference type="InterPro" id="IPR010315">
    <property type="entry name" value="DUF915_hydro-like"/>
</dbReference>
<dbReference type="PATRIC" id="fig|1423781.4.peg.51"/>
<evidence type="ECO:0000256" key="1">
    <source>
        <dbReference type="SAM" id="Phobius"/>
    </source>
</evidence>
<feature type="transmembrane region" description="Helical" evidence="1">
    <location>
        <begin position="6"/>
        <end position="27"/>
    </location>
</feature>
<protein>
    <submittedName>
        <fullName evidence="2">Secreted alpha beta hydrolase</fullName>
    </submittedName>
</protein>
<gene>
    <name evidence="2" type="ORF">FD06_GL000049</name>
</gene>
<dbReference type="GO" id="GO:0016787">
    <property type="term" value="F:hydrolase activity"/>
    <property type="evidence" value="ECO:0007669"/>
    <property type="project" value="UniProtKB-KW"/>
</dbReference>
<keyword evidence="2" id="KW-0378">Hydrolase</keyword>
<dbReference type="AlphaFoldDB" id="A0A0R2B475"/>
<keyword evidence="1" id="KW-0812">Transmembrane</keyword>
<proteinExistence type="predicted"/>
<reference evidence="2 3" key="1">
    <citation type="journal article" date="2015" name="Genome Announc.">
        <title>Expanding the biotechnology potential of lactobacilli through comparative genomics of 213 strains and associated genera.</title>
        <authorList>
            <person name="Sun Z."/>
            <person name="Harris H.M."/>
            <person name="McCann A."/>
            <person name="Guo C."/>
            <person name="Argimon S."/>
            <person name="Zhang W."/>
            <person name="Yang X."/>
            <person name="Jeffery I.B."/>
            <person name="Cooney J.C."/>
            <person name="Kagawa T.F."/>
            <person name="Liu W."/>
            <person name="Song Y."/>
            <person name="Salvetti E."/>
            <person name="Wrobel A."/>
            <person name="Rasinkangas P."/>
            <person name="Parkhill J."/>
            <person name="Rea M.C."/>
            <person name="O'Sullivan O."/>
            <person name="Ritari J."/>
            <person name="Douillard F.P."/>
            <person name="Paul Ross R."/>
            <person name="Yang R."/>
            <person name="Briner A.E."/>
            <person name="Felis G.E."/>
            <person name="de Vos W.M."/>
            <person name="Barrangou R."/>
            <person name="Klaenhammer T.R."/>
            <person name="Caufield P.W."/>
            <person name="Cui Y."/>
            <person name="Zhang H."/>
            <person name="O'Toole P.W."/>
        </authorList>
    </citation>
    <scope>NUCLEOTIDE SEQUENCE [LARGE SCALE GENOMIC DNA]</scope>
    <source>
        <strain evidence="2 3">DSM 23829</strain>
    </source>
</reference>
<keyword evidence="3" id="KW-1185">Reference proteome</keyword>
<keyword evidence="1" id="KW-0472">Membrane</keyword>
<keyword evidence="1" id="KW-1133">Transmembrane helix</keyword>
<accession>A0A0R2B475</accession>
<dbReference type="EMBL" id="AYYQ01000001">
    <property type="protein sequence ID" value="KRM69884.1"/>
    <property type="molecule type" value="Genomic_DNA"/>
</dbReference>